<evidence type="ECO:0000256" key="1">
    <source>
        <dbReference type="ARBA" id="ARBA00004752"/>
    </source>
</evidence>
<dbReference type="InterPro" id="IPR036365">
    <property type="entry name" value="PGBD-like_sf"/>
</dbReference>
<keyword evidence="5 7" id="KW-0573">Peptidoglycan synthesis</keyword>
<evidence type="ECO:0000313" key="11">
    <source>
        <dbReference type="Proteomes" id="UP000231259"/>
    </source>
</evidence>
<keyword evidence="3" id="KW-0808">Transferase</keyword>
<dbReference type="OrthoDB" id="9778545at2"/>
<dbReference type="InterPro" id="IPR052905">
    <property type="entry name" value="LD-transpeptidase_YkuD-like"/>
</dbReference>
<name>A0A2G8RBD9_9RHOB</name>
<keyword evidence="4 7" id="KW-0133">Cell shape</keyword>
<dbReference type="PANTHER" id="PTHR41533:SF2">
    <property type="entry name" value="BLR7131 PROTEIN"/>
    <property type="match status" value="1"/>
</dbReference>
<proteinExistence type="inferred from homology"/>
<dbReference type="PROSITE" id="PS52029">
    <property type="entry name" value="LD_TPASE"/>
    <property type="match status" value="1"/>
</dbReference>
<evidence type="ECO:0000256" key="8">
    <source>
        <dbReference type="SAM" id="SignalP"/>
    </source>
</evidence>
<dbReference type="RefSeq" id="WP_099912361.1">
    <property type="nucleotide sequence ID" value="NZ_AWWI01000121.1"/>
</dbReference>
<evidence type="ECO:0000256" key="5">
    <source>
        <dbReference type="ARBA" id="ARBA00022984"/>
    </source>
</evidence>
<gene>
    <name evidence="10" type="ORF">P775_19365</name>
</gene>
<dbReference type="InterPro" id="IPR045380">
    <property type="entry name" value="LD_TPept_scaffold_dom"/>
</dbReference>
<protein>
    <recommendedName>
        <fullName evidence="9">L,D-TPase catalytic domain-containing protein</fullName>
    </recommendedName>
</protein>
<dbReference type="Proteomes" id="UP000231259">
    <property type="component" value="Unassembled WGS sequence"/>
</dbReference>
<dbReference type="SUPFAM" id="SSF47090">
    <property type="entry name" value="PGBD-like"/>
    <property type="match status" value="1"/>
</dbReference>
<dbReference type="SUPFAM" id="SSF141523">
    <property type="entry name" value="L,D-transpeptidase catalytic domain-like"/>
    <property type="match status" value="1"/>
</dbReference>
<accession>A0A2G8RBD9</accession>
<feature type="active site" description="Nucleophile" evidence="7">
    <location>
        <position position="449"/>
    </location>
</feature>
<comment type="caution">
    <text evidence="10">The sequence shown here is derived from an EMBL/GenBank/DDBJ whole genome shotgun (WGS) entry which is preliminary data.</text>
</comment>
<dbReference type="CDD" id="cd16913">
    <property type="entry name" value="YkuD_like"/>
    <property type="match status" value="1"/>
</dbReference>
<dbReference type="InterPro" id="IPR036366">
    <property type="entry name" value="PGBDSf"/>
</dbReference>
<reference evidence="10 11" key="1">
    <citation type="submission" date="2013-09" db="EMBL/GenBank/DDBJ databases">
        <title>Genome sequencing of Phaeobacter antarcticus sp. nov. SM1211.</title>
        <authorList>
            <person name="Zhang X.-Y."/>
            <person name="Liu C."/>
            <person name="Chen X.-L."/>
            <person name="Xie B.-B."/>
            <person name="Qin Q.-L."/>
            <person name="Rong J.-C."/>
            <person name="Zhang Y.-Z."/>
        </authorList>
    </citation>
    <scope>NUCLEOTIDE SEQUENCE [LARGE SCALE GENOMIC DNA]</scope>
    <source>
        <strain evidence="10 11">SM1211</strain>
    </source>
</reference>
<comment type="pathway">
    <text evidence="1 7">Cell wall biogenesis; peptidoglycan biosynthesis.</text>
</comment>
<evidence type="ECO:0000256" key="7">
    <source>
        <dbReference type="PROSITE-ProRule" id="PRU01373"/>
    </source>
</evidence>
<dbReference type="AlphaFoldDB" id="A0A2G8RBD9"/>
<feature type="signal peptide" evidence="8">
    <location>
        <begin position="1"/>
        <end position="32"/>
    </location>
</feature>
<dbReference type="InterPro" id="IPR002477">
    <property type="entry name" value="Peptidoglycan-bd-like"/>
</dbReference>
<evidence type="ECO:0000256" key="6">
    <source>
        <dbReference type="ARBA" id="ARBA00023316"/>
    </source>
</evidence>
<dbReference type="Pfam" id="PF03734">
    <property type="entry name" value="YkuD"/>
    <property type="match status" value="1"/>
</dbReference>
<keyword evidence="6 7" id="KW-0961">Cell wall biogenesis/degradation</keyword>
<sequence>MPFHLPFLPRRALFVALVAASFGLSVPQVGQAQVTSYKLAVAEALAKDDSIAAFYRARDFAPIWTGASAQDLARRQALFEALAQAKSHGLPATRYGADGLIAMMGTVRNAQEQGEVEVALTRAFVAYAHDIQTGILKPGDVVSGIKREVPLRDPALTLASLMQNDPRAAIRALAPQSQEYARLMKEKMLLERKLTQGGWGPVVNSGKIEPGQSGPAVVALRNRLIAMGYMGRSVSASYDPDLKAAVMQFQGDHGLTADGVAGRDTLGQINIGVEERLQSILVAMERERWLNLPGGLGKRHIRVNLTEFNAKIIDDGKVTFETRSVIGAVPADRETPEFSDVMEYMVVNPSWYVPRSIVVKEYLPKLRDNPGAVGHLEITDSRGQSVNRAAGFGQYSASSFPYSMRQPPGPSNALGQVKFMFPNKYNIYLHDTPSKSLFNSEVRAYSHGCIRLGDPKDFAYALLSRQTDDPEGVFQSRLRTGKESTISLETPVPVHLIYRTAFTSAKGRINYRRDIYDRDARIWAALSDAGVVLPTQGS</sequence>
<keyword evidence="11" id="KW-1185">Reference proteome</keyword>
<dbReference type="GO" id="GO:0004180">
    <property type="term" value="F:carboxypeptidase activity"/>
    <property type="evidence" value="ECO:0007669"/>
    <property type="project" value="UniProtKB-ARBA"/>
</dbReference>
<feature type="active site" description="Proton donor/acceptor" evidence="7">
    <location>
        <position position="430"/>
    </location>
</feature>
<dbReference type="PANTHER" id="PTHR41533">
    <property type="entry name" value="L,D-TRANSPEPTIDASE HI_1667-RELATED"/>
    <property type="match status" value="1"/>
</dbReference>
<dbReference type="Gene3D" id="1.10.101.10">
    <property type="entry name" value="PGBD-like superfamily/PGBD"/>
    <property type="match status" value="1"/>
</dbReference>
<dbReference type="GO" id="GO:0009252">
    <property type="term" value="P:peptidoglycan biosynthetic process"/>
    <property type="evidence" value="ECO:0007669"/>
    <property type="project" value="UniProtKB-UniPathway"/>
</dbReference>
<dbReference type="GO" id="GO:0016740">
    <property type="term" value="F:transferase activity"/>
    <property type="evidence" value="ECO:0007669"/>
    <property type="project" value="UniProtKB-KW"/>
</dbReference>
<dbReference type="InterPro" id="IPR038063">
    <property type="entry name" value="Transpep_catalytic_dom"/>
</dbReference>
<organism evidence="10 11">
    <name type="scientific">Puniceibacterium antarcticum</name>
    <dbReference type="NCBI Taxonomy" id="1206336"/>
    <lineage>
        <taxon>Bacteria</taxon>
        <taxon>Pseudomonadati</taxon>
        <taxon>Pseudomonadota</taxon>
        <taxon>Alphaproteobacteria</taxon>
        <taxon>Rhodobacterales</taxon>
        <taxon>Paracoccaceae</taxon>
        <taxon>Puniceibacterium</taxon>
    </lineage>
</organism>
<dbReference type="GO" id="GO:0071555">
    <property type="term" value="P:cell wall organization"/>
    <property type="evidence" value="ECO:0007669"/>
    <property type="project" value="UniProtKB-UniRule"/>
</dbReference>
<evidence type="ECO:0000256" key="3">
    <source>
        <dbReference type="ARBA" id="ARBA00022679"/>
    </source>
</evidence>
<dbReference type="Gene3D" id="2.40.440.10">
    <property type="entry name" value="L,D-transpeptidase catalytic domain-like"/>
    <property type="match status" value="1"/>
</dbReference>
<comment type="similarity">
    <text evidence="2">Belongs to the YkuD family.</text>
</comment>
<dbReference type="GO" id="GO:0008360">
    <property type="term" value="P:regulation of cell shape"/>
    <property type="evidence" value="ECO:0007669"/>
    <property type="project" value="UniProtKB-UniRule"/>
</dbReference>
<dbReference type="Pfam" id="PF01471">
    <property type="entry name" value="PG_binding_1"/>
    <property type="match status" value="1"/>
</dbReference>
<evidence type="ECO:0000256" key="4">
    <source>
        <dbReference type="ARBA" id="ARBA00022960"/>
    </source>
</evidence>
<feature type="chain" id="PRO_5013573918" description="L,D-TPase catalytic domain-containing protein" evidence="8">
    <location>
        <begin position="33"/>
        <end position="538"/>
    </location>
</feature>
<dbReference type="Pfam" id="PF20142">
    <property type="entry name" value="Scaffold"/>
    <property type="match status" value="1"/>
</dbReference>
<feature type="domain" description="L,D-TPase catalytic" evidence="9">
    <location>
        <begin position="299"/>
        <end position="474"/>
    </location>
</feature>
<evidence type="ECO:0000256" key="2">
    <source>
        <dbReference type="ARBA" id="ARBA00005992"/>
    </source>
</evidence>
<evidence type="ECO:0000313" key="10">
    <source>
        <dbReference type="EMBL" id="PIL18731.1"/>
    </source>
</evidence>
<dbReference type="EMBL" id="AWWI01000121">
    <property type="protein sequence ID" value="PIL18731.1"/>
    <property type="molecule type" value="Genomic_DNA"/>
</dbReference>
<evidence type="ECO:0000259" key="9">
    <source>
        <dbReference type="PROSITE" id="PS52029"/>
    </source>
</evidence>
<dbReference type="InterPro" id="IPR005490">
    <property type="entry name" value="LD_TPept_cat_dom"/>
</dbReference>
<dbReference type="UniPathway" id="UPA00219"/>
<keyword evidence="8" id="KW-0732">Signal</keyword>